<evidence type="ECO:0000313" key="6">
    <source>
        <dbReference type="Proteomes" id="UP000480929"/>
    </source>
</evidence>
<keyword evidence="1" id="KW-0808">Transferase</keyword>
<dbReference type="RefSeq" id="WP_154239654.1">
    <property type="nucleotide sequence ID" value="NZ_CALJPI010000287.1"/>
</dbReference>
<evidence type="ECO:0000259" key="2">
    <source>
        <dbReference type="PROSITE" id="PS51099"/>
    </source>
</evidence>
<evidence type="ECO:0000256" key="1">
    <source>
        <dbReference type="ARBA" id="ARBA00022679"/>
    </source>
</evidence>
<dbReference type="GO" id="GO:0008982">
    <property type="term" value="F:protein-N(PI)-phosphohistidine-sugar phosphotransferase activity"/>
    <property type="evidence" value="ECO:0007669"/>
    <property type="project" value="InterPro"/>
</dbReference>
<dbReference type="SUPFAM" id="SSF52794">
    <property type="entry name" value="PTS system IIB component-like"/>
    <property type="match status" value="1"/>
</dbReference>
<sequence>MKRIIVACGSGIATSTIISSHLSELLDAHHIRYELIQCSLQEIESYVNDVDLIVTSMDLQKSYPIPKVTAISFLTSVGAENTEEEILNLLK</sequence>
<dbReference type="Gene3D" id="3.40.50.2300">
    <property type="match status" value="1"/>
</dbReference>
<protein>
    <submittedName>
        <fullName evidence="3">PTS galactitol transporter subunit IIB</fullName>
    </submittedName>
</protein>
<dbReference type="InterPro" id="IPR013011">
    <property type="entry name" value="PTS_EIIB_2"/>
</dbReference>
<keyword evidence="6" id="KW-1185">Reference proteome</keyword>
<name>A0A6N7SA32_9FIRM</name>
<proteinExistence type="predicted"/>
<feature type="domain" description="PTS EIIB type-2" evidence="2">
    <location>
        <begin position="2"/>
        <end position="91"/>
    </location>
</feature>
<dbReference type="InterPro" id="IPR036095">
    <property type="entry name" value="PTS_EIIB-like_sf"/>
</dbReference>
<dbReference type="Pfam" id="PF02302">
    <property type="entry name" value="PTS_IIB"/>
    <property type="match status" value="1"/>
</dbReference>
<comment type="caution">
    <text evidence="3">The sequence shown here is derived from an EMBL/GenBank/DDBJ whole genome shotgun (WGS) entry which is preliminary data.</text>
</comment>
<dbReference type="EMBL" id="WKPI01000028">
    <property type="protein sequence ID" value="MSC34148.1"/>
    <property type="molecule type" value="Genomic_DNA"/>
</dbReference>
<dbReference type="OrthoDB" id="6505030at2"/>
<evidence type="ECO:0000313" key="5">
    <source>
        <dbReference type="Proteomes" id="UP000433575"/>
    </source>
</evidence>
<organism evidence="3 5">
    <name type="scientific">Holdemania massiliensis</name>
    <dbReference type="NCBI Taxonomy" id="1468449"/>
    <lineage>
        <taxon>Bacteria</taxon>
        <taxon>Bacillati</taxon>
        <taxon>Bacillota</taxon>
        <taxon>Erysipelotrichia</taxon>
        <taxon>Erysipelotrichales</taxon>
        <taxon>Erysipelotrichaceae</taxon>
        <taxon>Holdemania</taxon>
    </lineage>
</organism>
<gene>
    <name evidence="4" type="ORF">GKD88_13560</name>
    <name evidence="3" type="ORF">GKE08_13890</name>
</gene>
<accession>A0A6N7SA32</accession>
<dbReference type="EMBL" id="WKPJ01000026">
    <property type="protein sequence ID" value="MSA90418.1"/>
    <property type="molecule type" value="Genomic_DNA"/>
</dbReference>
<evidence type="ECO:0000313" key="3">
    <source>
        <dbReference type="EMBL" id="MSA90418.1"/>
    </source>
</evidence>
<reference evidence="5 6" key="1">
    <citation type="journal article" date="2019" name="Nat. Med.">
        <title>A library of human gut bacterial isolates paired with longitudinal multiomics data enables mechanistic microbiome research.</title>
        <authorList>
            <person name="Poyet M."/>
            <person name="Groussin M."/>
            <person name="Gibbons S.M."/>
            <person name="Avila-Pacheco J."/>
            <person name="Jiang X."/>
            <person name="Kearney S.M."/>
            <person name="Perrotta A.R."/>
            <person name="Berdy B."/>
            <person name="Zhao S."/>
            <person name="Lieberman T.D."/>
            <person name="Swanson P.K."/>
            <person name="Smith M."/>
            <person name="Roesemann S."/>
            <person name="Alexander J.E."/>
            <person name="Rich S.A."/>
            <person name="Livny J."/>
            <person name="Vlamakis H."/>
            <person name="Clish C."/>
            <person name="Bullock K."/>
            <person name="Deik A."/>
            <person name="Scott J."/>
            <person name="Pierce K.A."/>
            <person name="Xavier R.J."/>
            <person name="Alm E.J."/>
        </authorList>
    </citation>
    <scope>NUCLEOTIDE SEQUENCE [LARGE SCALE GENOMIC DNA]</scope>
    <source>
        <strain evidence="3 5">BIOML-A4</strain>
        <strain evidence="4 6">BIOML-A5</strain>
    </source>
</reference>
<evidence type="ECO:0000313" key="4">
    <source>
        <dbReference type="EMBL" id="MSC34148.1"/>
    </source>
</evidence>
<dbReference type="AlphaFoldDB" id="A0A6N7SA32"/>
<dbReference type="GO" id="GO:0009401">
    <property type="term" value="P:phosphoenolpyruvate-dependent sugar phosphotransferase system"/>
    <property type="evidence" value="ECO:0007669"/>
    <property type="project" value="InterPro"/>
</dbReference>
<dbReference type="PROSITE" id="PS51099">
    <property type="entry name" value="PTS_EIIB_TYPE_2"/>
    <property type="match status" value="1"/>
</dbReference>
<dbReference type="InterPro" id="IPR003501">
    <property type="entry name" value="PTS_EIIB_2/3"/>
</dbReference>
<dbReference type="Proteomes" id="UP000480929">
    <property type="component" value="Unassembled WGS sequence"/>
</dbReference>
<dbReference type="CDD" id="cd05566">
    <property type="entry name" value="PTS_IIB_galactitol"/>
    <property type="match status" value="1"/>
</dbReference>
<dbReference type="Proteomes" id="UP000433575">
    <property type="component" value="Unassembled WGS sequence"/>
</dbReference>